<accession>A0AAW1G1G5</accession>
<evidence type="ECO:0000313" key="2">
    <source>
        <dbReference type="EMBL" id="KAK9540657.1"/>
    </source>
</evidence>
<proteinExistence type="predicted"/>
<comment type="caution">
    <text evidence="2">The sequence shown here is derived from an EMBL/GenBank/DDBJ whole genome shotgun (WGS) entry which is preliminary data.</text>
</comment>
<protein>
    <submittedName>
        <fullName evidence="2">Uncharacterized protein</fullName>
    </submittedName>
</protein>
<dbReference type="Proteomes" id="UP001488805">
    <property type="component" value="Unassembled WGS sequence"/>
</dbReference>
<gene>
    <name evidence="2" type="ORF">VZT92_003097</name>
</gene>
<organism evidence="2 3">
    <name type="scientific">Zoarces viviparus</name>
    <name type="common">Viviparous eelpout</name>
    <name type="synonym">Blennius viviparus</name>
    <dbReference type="NCBI Taxonomy" id="48416"/>
    <lineage>
        <taxon>Eukaryota</taxon>
        <taxon>Metazoa</taxon>
        <taxon>Chordata</taxon>
        <taxon>Craniata</taxon>
        <taxon>Vertebrata</taxon>
        <taxon>Euteleostomi</taxon>
        <taxon>Actinopterygii</taxon>
        <taxon>Neopterygii</taxon>
        <taxon>Teleostei</taxon>
        <taxon>Neoteleostei</taxon>
        <taxon>Acanthomorphata</taxon>
        <taxon>Eupercaria</taxon>
        <taxon>Perciformes</taxon>
        <taxon>Cottioidei</taxon>
        <taxon>Zoarcales</taxon>
        <taxon>Zoarcidae</taxon>
        <taxon>Zoarcinae</taxon>
        <taxon>Zoarces</taxon>
    </lineage>
</organism>
<sequence>MRSEGEQVAVSQRSGALAARKVHQNCGVEHWLDSDAGPLALPRLLSLVAGMTAGRGDSAQAAVERQDVRREEADVGAS</sequence>
<feature type="region of interest" description="Disordered" evidence="1">
    <location>
        <begin position="55"/>
        <end position="78"/>
    </location>
</feature>
<name>A0AAW1G1G5_ZOAVI</name>
<keyword evidence="3" id="KW-1185">Reference proteome</keyword>
<evidence type="ECO:0000256" key="1">
    <source>
        <dbReference type="SAM" id="MobiDB-lite"/>
    </source>
</evidence>
<dbReference type="EMBL" id="JBCEZU010000013">
    <property type="protein sequence ID" value="KAK9540657.1"/>
    <property type="molecule type" value="Genomic_DNA"/>
</dbReference>
<dbReference type="AlphaFoldDB" id="A0AAW1G1G5"/>
<reference evidence="2 3" key="1">
    <citation type="journal article" date="2024" name="Genome Biol. Evol.">
        <title>Chromosome-level genome assembly of the viviparous eelpout Zoarces viviparus.</title>
        <authorList>
            <person name="Fuhrmann N."/>
            <person name="Brasseur M.V."/>
            <person name="Bakowski C.E."/>
            <person name="Podsiadlowski L."/>
            <person name="Prost S."/>
            <person name="Krehenwinkel H."/>
            <person name="Mayer C."/>
        </authorList>
    </citation>
    <scope>NUCLEOTIDE SEQUENCE [LARGE SCALE GENOMIC DNA]</scope>
    <source>
        <strain evidence="2">NO-MEL_2022_Ind0_liver</strain>
    </source>
</reference>
<evidence type="ECO:0000313" key="3">
    <source>
        <dbReference type="Proteomes" id="UP001488805"/>
    </source>
</evidence>
<feature type="compositionally biased region" description="Basic and acidic residues" evidence="1">
    <location>
        <begin position="64"/>
        <end position="78"/>
    </location>
</feature>